<reference evidence="3" key="1">
    <citation type="journal article" date="2019" name="Int. J. Syst. Evol. Microbiol.">
        <title>The Global Catalogue of Microorganisms (GCM) 10K type strain sequencing project: providing services to taxonomists for standard genome sequencing and annotation.</title>
        <authorList>
            <consortium name="The Broad Institute Genomics Platform"/>
            <consortium name="The Broad Institute Genome Sequencing Center for Infectious Disease"/>
            <person name="Wu L."/>
            <person name="Ma J."/>
        </authorList>
    </citation>
    <scope>NUCLEOTIDE SEQUENCE [LARGE SCALE GENOMIC DNA]</scope>
    <source>
        <strain evidence="3">CGMCC 1.6960</strain>
    </source>
</reference>
<name>A0ABQ2KDL6_9MICO</name>
<feature type="transmembrane region" description="Helical" evidence="1">
    <location>
        <begin position="64"/>
        <end position="87"/>
    </location>
</feature>
<protein>
    <recommendedName>
        <fullName evidence="4">DUF4190 domain-containing protein</fullName>
    </recommendedName>
</protein>
<evidence type="ECO:0000313" key="3">
    <source>
        <dbReference type="Proteomes" id="UP000626982"/>
    </source>
</evidence>
<dbReference type="RefSeq" id="WP_188715830.1">
    <property type="nucleotide sequence ID" value="NZ_BAABBD010000001.1"/>
</dbReference>
<organism evidence="2 3">
    <name type="scientific">Agrococcus terreus</name>
    <dbReference type="NCBI Taxonomy" id="574649"/>
    <lineage>
        <taxon>Bacteria</taxon>
        <taxon>Bacillati</taxon>
        <taxon>Actinomycetota</taxon>
        <taxon>Actinomycetes</taxon>
        <taxon>Micrococcales</taxon>
        <taxon>Microbacteriaceae</taxon>
        <taxon>Agrococcus</taxon>
    </lineage>
</organism>
<sequence length="93" mass="9114">MLDPAPAAGGRLSSLTALALVLSGLGLLASFASGLGLPLAFAGAVCGAVGLVDRREDRPWPLVAVLAGALGTVVGLVLLILAVAAFLEPLRAA</sequence>
<proteinExistence type="predicted"/>
<evidence type="ECO:0000313" key="2">
    <source>
        <dbReference type="EMBL" id="GGN79059.1"/>
    </source>
</evidence>
<keyword evidence="1" id="KW-0472">Membrane</keyword>
<evidence type="ECO:0008006" key="4">
    <source>
        <dbReference type="Google" id="ProtNLM"/>
    </source>
</evidence>
<comment type="caution">
    <text evidence="2">The sequence shown here is derived from an EMBL/GenBank/DDBJ whole genome shotgun (WGS) entry which is preliminary data.</text>
</comment>
<keyword evidence="1" id="KW-0812">Transmembrane</keyword>
<keyword evidence="1" id="KW-1133">Transmembrane helix</keyword>
<feature type="transmembrane region" description="Helical" evidence="1">
    <location>
        <begin position="12"/>
        <end position="29"/>
    </location>
</feature>
<evidence type="ECO:0000256" key="1">
    <source>
        <dbReference type="SAM" id="Phobius"/>
    </source>
</evidence>
<accession>A0ABQ2KDL6</accession>
<dbReference type="EMBL" id="BMLM01000001">
    <property type="protein sequence ID" value="GGN79059.1"/>
    <property type="molecule type" value="Genomic_DNA"/>
</dbReference>
<keyword evidence="3" id="KW-1185">Reference proteome</keyword>
<gene>
    <name evidence="2" type="ORF">GCM10010968_05590</name>
</gene>
<dbReference type="Proteomes" id="UP000626982">
    <property type="component" value="Unassembled WGS sequence"/>
</dbReference>